<keyword evidence="1" id="KW-0433">Leucine-rich repeat</keyword>
<feature type="signal peptide" evidence="4">
    <location>
        <begin position="1"/>
        <end position="24"/>
    </location>
</feature>
<keyword evidence="5" id="KW-0503">Monooxygenase</keyword>
<reference evidence="5 6" key="2">
    <citation type="submission" date="2019-01" db="EMBL/GenBank/DDBJ databases">
        <title>The decoding of complex shrimp genome reveals the adaptation for benthos swimmer, frequently molting mechanism and breeding impact on genome.</title>
        <authorList>
            <person name="Sun Y."/>
            <person name="Gao Y."/>
            <person name="Yu Y."/>
        </authorList>
    </citation>
    <scope>NUCLEOTIDE SEQUENCE [LARGE SCALE GENOMIC DNA]</scope>
    <source>
        <tissue evidence="5">Muscle</tissue>
    </source>
</reference>
<dbReference type="AlphaFoldDB" id="A0A3R7P4H1"/>
<evidence type="ECO:0000256" key="2">
    <source>
        <dbReference type="ARBA" id="ARBA00022729"/>
    </source>
</evidence>
<name>A0A3R7P4H1_PENVA</name>
<sequence length="437" mass="49510">MMYLRVTKVLLAGLLLAALEPASCKFTSRVRVPDPDKPMTRDWPCPSAVDIDPCVCESDEYFNLLIDCSEVIDEMELFRVFEASFPFYDIMELTIIQDPLDPYHNIRVLQERVFGRITFERIRITGTKIAEVHEEALVKSHDYLTYLNLANNQLKSFPFETLVSYSKLDTLLIDNNNFTYLYSIESASLHTLSVSGNHNLLFDLDVFTKAPALTAIYMANIDLDELPPNLFDTLQNIKTISLEDNYLKALPENAFLPVGDTITQLILNGNLINDIYHDAIKGMSGHGFLSMVRNKMEYLESTVWLPIFEQAINGSINLAGNPLVCGCDIAWLMLAADDRYLSVLTETTTCNEGTVVHSLDKQYFVEHCPAIIGRPMQLHTTVLYVTPVCHRRKMWSQSVWASLWQIVVHPKQSHGNGLFSPTSFSNTLLISFLFLSS</sequence>
<reference evidence="5 6" key="1">
    <citation type="submission" date="2018-04" db="EMBL/GenBank/DDBJ databases">
        <authorList>
            <person name="Zhang X."/>
            <person name="Yuan J."/>
            <person name="Li F."/>
            <person name="Xiang J."/>
        </authorList>
    </citation>
    <scope>NUCLEOTIDE SEQUENCE [LARGE SCALE GENOMIC DNA]</scope>
    <source>
        <tissue evidence="5">Muscle</tissue>
    </source>
</reference>
<dbReference type="Gene3D" id="3.80.10.10">
    <property type="entry name" value="Ribonuclease Inhibitor"/>
    <property type="match status" value="1"/>
</dbReference>
<accession>A0A3R7P4H1</accession>
<dbReference type="EMBL" id="QCYY01001804">
    <property type="protein sequence ID" value="ROT75179.1"/>
    <property type="molecule type" value="Genomic_DNA"/>
</dbReference>
<dbReference type="PANTHER" id="PTHR24364">
    <property type="entry name" value="LP06937P"/>
    <property type="match status" value="1"/>
</dbReference>
<dbReference type="SUPFAM" id="SSF52058">
    <property type="entry name" value="L domain-like"/>
    <property type="match status" value="1"/>
</dbReference>
<dbReference type="PANTHER" id="PTHR24364:SF18">
    <property type="entry name" value="LP06937P"/>
    <property type="match status" value="1"/>
</dbReference>
<dbReference type="STRING" id="6689.A0A3R7P4H1"/>
<keyword evidence="3" id="KW-0677">Repeat</keyword>
<evidence type="ECO:0000313" key="5">
    <source>
        <dbReference type="EMBL" id="ROT75179.1"/>
    </source>
</evidence>
<proteinExistence type="predicted"/>
<evidence type="ECO:0000256" key="4">
    <source>
        <dbReference type="SAM" id="SignalP"/>
    </source>
</evidence>
<dbReference type="InterPro" id="IPR032675">
    <property type="entry name" value="LRR_dom_sf"/>
</dbReference>
<keyword evidence="6" id="KW-1185">Reference proteome</keyword>
<protein>
    <submittedName>
        <fullName evidence="5">Oplophorus-luciferin 2-monooxygenase non-catalytic subunit</fullName>
    </submittedName>
</protein>
<dbReference type="Proteomes" id="UP000283509">
    <property type="component" value="Unassembled WGS sequence"/>
</dbReference>
<dbReference type="InterPro" id="IPR052286">
    <property type="entry name" value="Wnt_signaling_inhibitor"/>
</dbReference>
<organism evidence="5 6">
    <name type="scientific">Penaeus vannamei</name>
    <name type="common">Whiteleg shrimp</name>
    <name type="synonym">Litopenaeus vannamei</name>
    <dbReference type="NCBI Taxonomy" id="6689"/>
    <lineage>
        <taxon>Eukaryota</taxon>
        <taxon>Metazoa</taxon>
        <taxon>Ecdysozoa</taxon>
        <taxon>Arthropoda</taxon>
        <taxon>Crustacea</taxon>
        <taxon>Multicrustacea</taxon>
        <taxon>Malacostraca</taxon>
        <taxon>Eumalacostraca</taxon>
        <taxon>Eucarida</taxon>
        <taxon>Decapoda</taxon>
        <taxon>Dendrobranchiata</taxon>
        <taxon>Penaeoidea</taxon>
        <taxon>Penaeidae</taxon>
        <taxon>Penaeus</taxon>
    </lineage>
</organism>
<dbReference type="GO" id="GO:0016020">
    <property type="term" value="C:membrane"/>
    <property type="evidence" value="ECO:0007669"/>
    <property type="project" value="TreeGrafter"/>
</dbReference>
<dbReference type="OrthoDB" id="676979at2759"/>
<feature type="chain" id="PRO_5018753177" evidence="4">
    <location>
        <begin position="25"/>
        <end position="437"/>
    </location>
</feature>
<evidence type="ECO:0000313" key="6">
    <source>
        <dbReference type="Proteomes" id="UP000283509"/>
    </source>
</evidence>
<dbReference type="GO" id="GO:0004497">
    <property type="term" value="F:monooxygenase activity"/>
    <property type="evidence" value="ECO:0007669"/>
    <property type="project" value="UniProtKB-KW"/>
</dbReference>
<keyword evidence="2 4" id="KW-0732">Signal</keyword>
<evidence type="ECO:0000256" key="3">
    <source>
        <dbReference type="ARBA" id="ARBA00022737"/>
    </source>
</evidence>
<evidence type="ECO:0000256" key="1">
    <source>
        <dbReference type="ARBA" id="ARBA00022614"/>
    </source>
</evidence>
<gene>
    <name evidence="5" type="ORF">C7M84_006288</name>
</gene>
<comment type="caution">
    <text evidence="5">The sequence shown here is derived from an EMBL/GenBank/DDBJ whole genome shotgun (WGS) entry which is preliminary data.</text>
</comment>
<keyword evidence="5" id="KW-0560">Oxidoreductase</keyword>